<evidence type="ECO:0000256" key="2">
    <source>
        <dbReference type="ARBA" id="ARBA00007568"/>
    </source>
</evidence>
<dbReference type="InterPro" id="IPR011905">
    <property type="entry name" value="GlrX-like_pln_2"/>
</dbReference>
<organism evidence="5 6">
    <name type="scientific">Trapa natans</name>
    <name type="common">Water chestnut</name>
    <dbReference type="NCBI Taxonomy" id="22666"/>
    <lineage>
        <taxon>Eukaryota</taxon>
        <taxon>Viridiplantae</taxon>
        <taxon>Streptophyta</taxon>
        <taxon>Embryophyta</taxon>
        <taxon>Tracheophyta</taxon>
        <taxon>Spermatophyta</taxon>
        <taxon>Magnoliopsida</taxon>
        <taxon>eudicotyledons</taxon>
        <taxon>Gunneridae</taxon>
        <taxon>Pentapetalae</taxon>
        <taxon>rosids</taxon>
        <taxon>malvids</taxon>
        <taxon>Myrtales</taxon>
        <taxon>Lythraceae</taxon>
        <taxon>Trapa</taxon>
    </lineage>
</organism>
<dbReference type="NCBIfam" id="TIGR02189">
    <property type="entry name" value="GlrX-like_plant"/>
    <property type="match status" value="1"/>
</dbReference>
<dbReference type="GO" id="GO:0005737">
    <property type="term" value="C:cytoplasm"/>
    <property type="evidence" value="ECO:0007669"/>
    <property type="project" value="UniProtKB-SubCell"/>
</dbReference>
<evidence type="ECO:0000256" key="4">
    <source>
        <dbReference type="ARBA" id="ARBA00023284"/>
    </source>
</evidence>
<keyword evidence="4" id="KW-0676">Redox-active center</keyword>
<dbReference type="EMBL" id="JAXQNO010000012">
    <property type="protein sequence ID" value="KAK4787119.1"/>
    <property type="molecule type" value="Genomic_DNA"/>
</dbReference>
<keyword evidence="3" id="KW-0963">Cytoplasm</keyword>
<dbReference type="AlphaFoldDB" id="A0AAN7LLD0"/>
<dbReference type="PROSITE" id="PS51354">
    <property type="entry name" value="GLUTAREDOXIN_2"/>
    <property type="match status" value="1"/>
</dbReference>
<dbReference type="Proteomes" id="UP001346149">
    <property type="component" value="Unassembled WGS sequence"/>
</dbReference>
<evidence type="ECO:0008006" key="7">
    <source>
        <dbReference type="Google" id="ProtNLM"/>
    </source>
</evidence>
<comment type="subcellular location">
    <subcellularLocation>
        <location evidence="1">Cytoplasm</location>
    </subcellularLocation>
</comment>
<evidence type="ECO:0000313" key="6">
    <source>
        <dbReference type="Proteomes" id="UP001346149"/>
    </source>
</evidence>
<keyword evidence="6" id="KW-1185">Reference proteome</keyword>
<comment type="similarity">
    <text evidence="2">Belongs to the glutaredoxin family. CC-type subfamily.</text>
</comment>
<name>A0AAN7LLD0_TRANT</name>
<evidence type="ECO:0000256" key="1">
    <source>
        <dbReference type="ARBA" id="ARBA00004496"/>
    </source>
</evidence>
<evidence type="ECO:0000256" key="3">
    <source>
        <dbReference type="ARBA" id="ARBA00022490"/>
    </source>
</evidence>
<dbReference type="PANTHER" id="PTHR10168">
    <property type="entry name" value="GLUTAREDOXIN"/>
    <property type="match status" value="1"/>
</dbReference>
<protein>
    <recommendedName>
        <fullName evidence="7">Glutaredoxin-C9</fullName>
    </recommendedName>
</protein>
<dbReference type="SUPFAM" id="SSF52833">
    <property type="entry name" value="Thioredoxin-like"/>
    <property type="match status" value="1"/>
</dbReference>
<evidence type="ECO:0000313" key="5">
    <source>
        <dbReference type="EMBL" id="KAK4787119.1"/>
    </source>
</evidence>
<reference evidence="5 6" key="1">
    <citation type="journal article" date="2023" name="Hortic Res">
        <title>Pangenome of water caltrop reveals structural variations and asymmetric subgenome divergence after allopolyploidization.</title>
        <authorList>
            <person name="Zhang X."/>
            <person name="Chen Y."/>
            <person name="Wang L."/>
            <person name="Yuan Y."/>
            <person name="Fang M."/>
            <person name="Shi L."/>
            <person name="Lu R."/>
            <person name="Comes H.P."/>
            <person name="Ma Y."/>
            <person name="Chen Y."/>
            <person name="Huang G."/>
            <person name="Zhou Y."/>
            <person name="Zheng Z."/>
            <person name="Qiu Y."/>
        </authorList>
    </citation>
    <scope>NUCLEOTIDE SEQUENCE [LARGE SCALE GENOMIC DNA]</scope>
    <source>
        <strain evidence="5">F231</strain>
    </source>
</reference>
<dbReference type="InterPro" id="IPR036249">
    <property type="entry name" value="Thioredoxin-like_sf"/>
</dbReference>
<sequence>MQMQQAISYQPWPPVHPTDAVLPVVGRRRQASPSEGDDGVLGVVKENAVVVLGRRGCCMIHVANRLLLGLGVNPVVYEVGESDEEVQRTMEDLQEGISGEKGAGGEVQLPAVFIGGRLFGGLDRIMTTHITGELVPVLKEAGALWL</sequence>
<comment type="caution">
    <text evidence="5">The sequence shown here is derived from an EMBL/GenBank/DDBJ whole genome shotgun (WGS) entry which is preliminary data.</text>
</comment>
<proteinExistence type="inferred from homology"/>
<gene>
    <name evidence="5" type="ORF">SAY86_010952</name>
</gene>
<dbReference type="Gene3D" id="3.40.30.10">
    <property type="entry name" value="Glutaredoxin"/>
    <property type="match status" value="1"/>
</dbReference>
<accession>A0AAN7LLD0</accession>